<proteinExistence type="predicted"/>
<comment type="caution">
    <text evidence="3">The sequence shown here is derived from an EMBL/GenBank/DDBJ whole genome shotgun (WGS) entry which is preliminary data.</text>
</comment>
<protein>
    <recommendedName>
        <fullName evidence="5">PEP-CTERM protein-sorting domain-containing protein</fullName>
    </recommendedName>
</protein>
<name>A0ABQ0I457_9ALTE</name>
<organism evidence="3 4">
    <name type="scientific">Paraglaciecola agarilytica NO2</name>
    <dbReference type="NCBI Taxonomy" id="1125747"/>
    <lineage>
        <taxon>Bacteria</taxon>
        <taxon>Pseudomonadati</taxon>
        <taxon>Pseudomonadota</taxon>
        <taxon>Gammaproteobacteria</taxon>
        <taxon>Alteromonadales</taxon>
        <taxon>Alteromonadaceae</taxon>
        <taxon>Paraglaciecola</taxon>
    </lineage>
</organism>
<dbReference type="Proteomes" id="UP000008372">
    <property type="component" value="Unassembled WGS sequence"/>
</dbReference>
<feature type="transmembrane region" description="Helical" evidence="1">
    <location>
        <begin position="163"/>
        <end position="182"/>
    </location>
</feature>
<evidence type="ECO:0000256" key="2">
    <source>
        <dbReference type="SAM" id="SignalP"/>
    </source>
</evidence>
<gene>
    <name evidence="3" type="ORF">GAGA_1209</name>
</gene>
<keyword evidence="2" id="KW-0732">Signal</keyword>
<feature type="signal peptide" evidence="2">
    <location>
        <begin position="1"/>
        <end position="22"/>
    </location>
</feature>
<accession>A0ABQ0I457</accession>
<feature type="chain" id="PRO_5045120997" description="PEP-CTERM protein-sorting domain-containing protein" evidence="2">
    <location>
        <begin position="23"/>
        <end position="186"/>
    </location>
</feature>
<keyword evidence="4" id="KW-1185">Reference proteome</keyword>
<keyword evidence="1" id="KW-0472">Membrane</keyword>
<keyword evidence="1" id="KW-1133">Transmembrane helix</keyword>
<evidence type="ECO:0000256" key="1">
    <source>
        <dbReference type="SAM" id="Phobius"/>
    </source>
</evidence>
<reference evidence="3 4" key="1">
    <citation type="journal article" date="2014" name="Environ. Microbiol.">
        <title>Comparative genomics of the marine bacterial genus Glaciecola reveals the high degree of genomic diversity and genomic characteristic for cold adaptation.</title>
        <authorList>
            <person name="Qin Q.L."/>
            <person name="Xie B.B."/>
            <person name="Yu Y."/>
            <person name="Shu Y.L."/>
            <person name="Rong J.C."/>
            <person name="Zhang Y.J."/>
            <person name="Zhao D.L."/>
            <person name="Chen X.L."/>
            <person name="Zhang X.Y."/>
            <person name="Chen B."/>
            <person name="Zhou B.C."/>
            <person name="Zhang Y.Z."/>
        </authorList>
    </citation>
    <scope>NUCLEOTIDE SEQUENCE [LARGE SCALE GENOMIC DNA]</scope>
    <source>
        <strain evidence="3 4">NO2</strain>
    </source>
</reference>
<evidence type="ECO:0008006" key="5">
    <source>
        <dbReference type="Google" id="ProtNLM"/>
    </source>
</evidence>
<sequence>MKRYLGTLLMTCTLCFSSLSLASIIALPADGSVSDSVVGDSGWTNEDTFGDALDFVTFDVSTDSLFSVTSSALINLGLSVYQGTVVNDFGIPFSNGSDFSDLFSNLTYVAGNNPFVPGIGGALTDILLSAGSYTLAVGGNEGFFDTFTDYAYSVNVTLDEVSVSAPGTICVLMLGLIGIVTTRKRV</sequence>
<dbReference type="RefSeq" id="WP_008302846.1">
    <property type="nucleotide sequence ID" value="NZ_BAEK01000020.1"/>
</dbReference>
<evidence type="ECO:0000313" key="3">
    <source>
        <dbReference type="EMBL" id="GAC04067.1"/>
    </source>
</evidence>
<evidence type="ECO:0000313" key="4">
    <source>
        <dbReference type="Proteomes" id="UP000008372"/>
    </source>
</evidence>
<keyword evidence="1" id="KW-0812">Transmembrane</keyword>
<dbReference type="EMBL" id="BAEK01000020">
    <property type="protein sequence ID" value="GAC04067.1"/>
    <property type="molecule type" value="Genomic_DNA"/>
</dbReference>